<dbReference type="Pfam" id="PF11992">
    <property type="entry name" value="TgpA_N"/>
    <property type="match status" value="1"/>
</dbReference>
<evidence type="ECO:0000313" key="4">
    <source>
        <dbReference type="EMBL" id="RCV58467.1"/>
    </source>
</evidence>
<reference evidence="4 5" key="1">
    <citation type="submission" date="2018-04" db="EMBL/GenBank/DDBJ databases">
        <title>Novel actinobacteria from marine sediment.</title>
        <authorList>
            <person name="Ng Z.Y."/>
            <person name="Tan G.Y.A."/>
        </authorList>
    </citation>
    <scope>NUCLEOTIDE SEQUENCE [LARGE SCALE GENOMIC DNA]</scope>
    <source>
        <strain evidence="4 5">TPS81</strain>
    </source>
</reference>
<feature type="region of interest" description="Disordered" evidence="1">
    <location>
        <begin position="556"/>
        <end position="621"/>
    </location>
</feature>
<feature type="transmembrane region" description="Helical" evidence="2">
    <location>
        <begin position="139"/>
        <end position="158"/>
    </location>
</feature>
<organism evidence="4 5">
    <name type="scientific">Marinitenerispora sediminis</name>
    <dbReference type="NCBI Taxonomy" id="1931232"/>
    <lineage>
        <taxon>Bacteria</taxon>
        <taxon>Bacillati</taxon>
        <taxon>Actinomycetota</taxon>
        <taxon>Actinomycetes</taxon>
        <taxon>Streptosporangiales</taxon>
        <taxon>Nocardiopsidaceae</taxon>
        <taxon>Marinitenerispora</taxon>
    </lineage>
</organism>
<dbReference type="InterPro" id="IPR002931">
    <property type="entry name" value="Transglutaminase-like"/>
</dbReference>
<dbReference type="Proteomes" id="UP000253318">
    <property type="component" value="Unassembled WGS sequence"/>
</dbReference>
<sequence length="765" mass="79152">MRLGITFAAMAATLAAVPLLHTLFDGAGWWRPAVLAVVAVAVAGAAARAARLPGWADPAVQAAAALCLLTALLAPPGTAWLGFVPSPAALAALRGLAGEGWGAILANPTPVPTGAGLMLVVALCLTLLALLVDLLAVTLYAAALTGPVLLAVLFVPLTVDQGGVGWRAFACAAGGYLLLLAVDGWERIAPWGTADPVGTPRWSRAGLRARLAALGGGARHLGGGAGIAAAALAVALLLPHAVPGLTEGAVYALAGGQRSGAQTVITTHPLVSLRRDLTSPTDRQVLEYRTSAARPEYLRVHVLDVFDGQSWTMSAVQAARRNRVADGDLPEPPGVDEDGGGTTAVTTEVAVPGTAARFDFLPLPYAARRVEVAGEWYVDPATLMVFSTQGEAAGLTYRVRSAVPDPDPAELGAARFSTVSTVDRGYLEVPDSVDPRVGELTRSIVSGAATPHARAVALQEWFTGGRFAYSLRPPAVPEGVDPLVDFLFDSRIGYCEQFAAAMALMARQAGVPARVAVGYTSGTRTADGRWVVTERNAHAWPELYFEGAGWLRFEPTPATAAGQPSATTPAYAVPADPGAAADEGGTEEERRPEAEPEPSAAAEPGPEDAATAEPAEPATGGATGSGAGWWVLVAVAALLPVLLAAPALARLARSRLRWARAGTPSARARAAWRELRADVLDSRLGWDPAETPRAAARRLAAQVGLADPARAALLRIASAEESARYAPVPEVPEDLAADSAAVRAALVAARSRRVRLRALLLPVLR</sequence>
<proteinExistence type="predicted"/>
<dbReference type="SUPFAM" id="SSF54001">
    <property type="entry name" value="Cysteine proteinases"/>
    <property type="match status" value="1"/>
</dbReference>
<evidence type="ECO:0000256" key="1">
    <source>
        <dbReference type="SAM" id="MobiDB-lite"/>
    </source>
</evidence>
<comment type="caution">
    <text evidence="4">The sequence shown here is derived from an EMBL/GenBank/DDBJ whole genome shotgun (WGS) entry which is preliminary data.</text>
</comment>
<dbReference type="Gene3D" id="3.10.620.30">
    <property type="match status" value="1"/>
</dbReference>
<keyword evidence="2" id="KW-1133">Transmembrane helix</keyword>
<protein>
    <recommendedName>
        <fullName evidence="3">Transglutaminase-like domain-containing protein</fullName>
    </recommendedName>
</protein>
<dbReference type="SMART" id="SM00460">
    <property type="entry name" value="TGc"/>
    <property type="match status" value="1"/>
</dbReference>
<gene>
    <name evidence="4" type="ORF">DEF24_13465</name>
</gene>
<evidence type="ECO:0000256" key="2">
    <source>
        <dbReference type="SAM" id="Phobius"/>
    </source>
</evidence>
<keyword evidence="5" id="KW-1185">Reference proteome</keyword>
<dbReference type="InterPro" id="IPR038765">
    <property type="entry name" value="Papain-like_cys_pep_sf"/>
</dbReference>
<dbReference type="AlphaFoldDB" id="A0A368T585"/>
<keyword evidence="2" id="KW-0472">Membrane</keyword>
<feature type="transmembrane region" description="Helical" evidence="2">
    <location>
        <begin position="627"/>
        <end position="649"/>
    </location>
</feature>
<evidence type="ECO:0000259" key="3">
    <source>
        <dbReference type="SMART" id="SM00460"/>
    </source>
</evidence>
<keyword evidence="2" id="KW-0812">Transmembrane</keyword>
<feature type="domain" description="Transglutaminase-like" evidence="3">
    <location>
        <begin position="487"/>
        <end position="557"/>
    </location>
</feature>
<dbReference type="InterPro" id="IPR021878">
    <property type="entry name" value="TgpA_N"/>
</dbReference>
<evidence type="ECO:0000313" key="5">
    <source>
        <dbReference type="Proteomes" id="UP000253318"/>
    </source>
</evidence>
<dbReference type="PANTHER" id="PTHR42736:SF1">
    <property type="entry name" value="PROTEIN-GLUTAMINE GAMMA-GLUTAMYLTRANSFERASE"/>
    <property type="match status" value="1"/>
</dbReference>
<accession>A0A368T585</accession>
<feature type="transmembrane region" description="Helical" evidence="2">
    <location>
        <begin position="29"/>
        <end position="50"/>
    </location>
</feature>
<feature type="transmembrane region" description="Helical" evidence="2">
    <location>
        <begin position="164"/>
        <end position="182"/>
    </location>
</feature>
<feature type="compositionally biased region" description="Low complexity" evidence="1">
    <location>
        <begin position="569"/>
        <end position="583"/>
    </location>
</feature>
<name>A0A368T585_9ACTN</name>
<feature type="transmembrane region" description="Helical" evidence="2">
    <location>
        <begin position="211"/>
        <end position="238"/>
    </location>
</feature>
<dbReference type="Pfam" id="PF01841">
    <property type="entry name" value="Transglut_core"/>
    <property type="match status" value="1"/>
</dbReference>
<feature type="transmembrane region" description="Helical" evidence="2">
    <location>
        <begin position="115"/>
        <end position="132"/>
    </location>
</feature>
<dbReference type="PANTHER" id="PTHR42736">
    <property type="entry name" value="PROTEIN-GLUTAMINE GAMMA-GLUTAMYLTRANSFERASE"/>
    <property type="match status" value="1"/>
</dbReference>
<feature type="transmembrane region" description="Helical" evidence="2">
    <location>
        <begin position="62"/>
        <end position="83"/>
    </location>
</feature>
<dbReference type="InterPro" id="IPR052901">
    <property type="entry name" value="Bact_TGase-like"/>
</dbReference>
<feature type="compositionally biased region" description="Low complexity" evidence="1">
    <location>
        <begin position="597"/>
        <end position="620"/>
    </location>
</feature>
<dbReference type="EMBL" id="QEIN01000094">
    <property type="protein sequence ID" value="RCV58467.1"/>
    <property type="molecule type" value="Genomic_DNA"/>
</dbReference>